<evidence type="ECO:0000256" key="1">
    <source>
        <dbReference type="ARBA" id="ARBA00022723"/>
    </source>
</evidence>
<reference evidence="7" key="1">
    <citation type="submission" date="2012-06" db="EMBL/GenBank/DDBJ databases">
        <title>The genome sequence of Coniosporium apollinis CBS 100218.</title>
        <authorList>
            <consortium name="The Broad Institute Genome Sequencing Platform"/>
            <person name="Cuomo C."/>
            <person name="Gorbushina A."/>
            <person name="Noack S."/>
            <person name="Walker B."/>
            <person name="Young S.K."/>
            <person name="Zeng Q."/>
            <person name="Gargeya S."/>
            <person name="Fitzgerald M."/>
            <person name="Haas B."/>
            <person name="Abouelleil A."/>
            <person name="Alvarado L."/>
            <person name="Arachchi H.M."/>
            <person name="Berlin A.M."/>
            <person name="Chapman S.B."/>
            <person name="Goldberg J."/>
            <person name="Griggs A."/>
            <person name="Gujja S."/>
            <person name="Hansen M."/>
            <person name="Howarth C."/>
            <person name="Imamovic A."/>
            <person name="Larimer J."/>
            <person name="McCowan C."/>
            <person name="Montmayeur A."/>
            <person name="Murphy C."/>
            <person name="Neiman D."/>
            <person name="Pearson M."/>
            <person name="Priest M."/>
            <person name="Roberts A."/>
            <person name="Saif S."/>
            <person name="Shea T."/>
            <person name="Sisk P."/>
            <person name="Sykes S."/>
            <person name="Wortman J."/>
            <person name="Nusbaum C."/>
            <person name="Birren B."/>
        </authorList>
    </citation>
    <scope>NUCLEOTIDE SEQUENCE [LARGE SCALE GENOMIC DNA]</scope>
    <source>
        <strain evidence="7">CBS 100218</strain>
    </source>
</reference>
<name>R7YV07_CONA1</name>
<evidence type="ECO:0000256" key="4">
    <source>
        <dbReference type="ARBA" id="ARBA00023163"/>
    </source>
</evidence>
<dbReference type="GeneID" id="19902292"/>
<dbReference type="PANTHER" id="PTHR47660">
    <property type="entry name" value="TRANSCRIPTION FACTOR WITH C2H2 AND ZN(2)-CYS(6) DNA BINDING DOMAIN (EUROFUNG)-RELATED-RELATED"/>
    <property type="match status" value="1"/>
</dbReference>
<keyword evidence="3" id="KW-0805">Transcription regulation</keyword>
<dbReference type="AlphaFoldDB" id="R7YV07"/>
<dbReference type="OMA" id="ECACGRD"/>
<dbReference type="GO" id="GO:0046872">
    <property type="term" value="F:metal ion binding"/>
    <property type="evidence" value="ECO:0007669"/>
    <property type="project" value="UniProtKB-KW"/>
</dbReference>
<dbReference type="PANTHER" id="PTHR47660:SF2">
    <property type="entry name" value="TRANSCRIPTION FACTOR WITH C2H2 AND ZN(2)-CYS(6) DNA BINDING DOMAIN (EUROFUNG)"/>
    <property type="match status" value="1"/>
</dbReference>
<organism evidence="6 7">
    <name type="scientific">Coniosporium apollinis (strain CBS 100218)</name>
    <name type="common">Rock-inhabiting black yeast</name>
    <dbReference type="NCBI Taxonomy" id="1168221"/>
    <lineage>
        <taxon>Eukaryota</taxon>
        <taxon>Fungi</taxon>
        <taxon>Dikarya</taxon>
        <taxon>Ascomycota</taxon>
        <taxon>Pezizomycotina</taxon>
        <taxon>Dothideomycetes</taxon>
        <taxon>Dothideomycetes incertae sedis</taxon>
        <taxon>Coniosporium</taxon>
    </lineage>
</organism>
<accession>R7YV07</accession>
<keyword evidence="2" id="KW-0862">Zinc</keyword>
<sequence length="430" mass="48353">MGSGAPPLEIAQSYRDDGFQSQFNEDQRISSDTTYDEAFTSRLLPQSHYPAPAPTDFDFEAQFSSWLINNDFDNYAFDSHLLTSMVELGPAWPENPPGTQIFERLHKAILANWERLMARGPEEVVSMVQAALIGQTFGLLSGDARHLAIMDAFHGTVISWARRSKMFDTRHTIQLEPGLSGQDLDYRWQEWARTEELIRITLGLYIHDAELAKGISVTIIEARMSGSLSGSLIKTIQDLLLNFHERLLPSATSPHPDHLGMRILWHLTFMSLFSDFDLLEKAIGREGPNFTNEEHNRISEWANSAPAKRCVAHGLLIQKRLEIFSLGFEPALHVPRAMFLAAVCFFCYSKFGTHDDATFESLDFPEFKLLGTNTASLLFEANGYRYGRPAAIEANGLLCGLTDLLQRIGHWEIARKFASILGALINNESN</sequence>
<keyword evidence="4" id="KW-0804">Transcription</keyword>
<evidence type="ECO:0000256" key="2">
    <source>
        <dbReference type="ARBA" id="ARBA00022833"/>
    </source>
</evidence>
<evidence type="ECO:0000256" key="5">
    <source>
        <dbReference type="ARBA" id="ARBA00023242"/>
    </source>
</evidence>
<dbReference type="RefSeq" id="XP_007781059.1">
    <property type="nucleotide sequence ID" value="XM_007782869.1"/>
</dbReference>
<dbReference type="OrthoDB" id="654211at2759"/>
<proteinExistence type="predicted"/>
<gene>
    <name evidence="6" type="ORF">W97_04981</name>
</gene>
<keyword evidence="7" id="KW-1185">Reference proteome</keyword>
<evidence type="ECO:0000313" key="7">
    <source>
        <dbReference type="Proteomes" id="UP000016924"/>
    </source>
</evidence>
<keyword evidence="1" id="KW-0479">Metal-binding</keyword>
<evidence type="ECO:0000313" key="6">
    <source>
        <dbReference type="EMBL" id="EON65742.1"/>
    </source>
</evidence>
<protein>
    <recommendedName>
        <fullName evidence="8">Transcription factor domain-containing protein</fullName>
    </recommendedName>
</protein>
<dbReference type="EMBL" id="JH767575">
    <property type="protein sequence ID" value="EON65742.1"/>
    <property type="molecule type" value="Genomic_DNA"/>
</dbReference>
<evidence type="ECO:0000256" key="3">
    <source>
        <dbReference type="ARBA" id="ARBA00023015"/>
    </source>
</evidence>
<dbReference type="STRING" id="1168221.R7YV07"/>
<dbReference type="HOGENOM" id="CLU_009001_1_1_1"/>
<keyword evidence="5" id="KW-0539">Nucleus</keyword>
<dbReference type="Proteomes" id="UP000016924">
    <property type="component" value="Unassembled WGS sequence"/>
</dbReference>
<evidence type="ECO:0008006" key="8">
    <source>
        <dbReference type="Google" id="ProtNLM"/>
    </source>
</evidence>
<dbReference type="eggNOG" id="KOG1721">
    <property type="taxonomic scope" value="Eukaryota"/>
</dbReference>